<evidence type="ECO:0000313" key="2">
    <source>
        <dbReference type="Proteomes" id="UP000694414"/>
    </source>
</evidence>
<dbReference type="AlphaFoldDB" id="A0A8C8ZRF0"/>
<sequence length="54" mass="5724">MASDCKTGLFILNSDLAKLGAECFQMPDTEVDYLHLEAAQCSSGSQTVTTGLPD</sequence>
<organism evidence="1 2">
    <name type="scientific">Prolemur simus</name>
    <name type="common">Greater bamboo lemur</name>
    <name type="synonym">Hapalemur simus</name>
    <dbReference type="NCBI Taxonomy" id="1328070"/>
    <lineage>
        <taxon>Eukaryota</taxon>
        <taxon>Metazoa</taxon>
        <taxon>Chordata</taxon>
        <taxon>Craniata</taxon>
        <taxon>Vertebrata</taxon>
        <taxon>Euteleostomi</taxon>
        <taxon>Mammalia</taxon>
        <taxon>Eutheria</taxon>
        <taxon>Euarchontoglires</taxon>
        <taxon>Primates</taxon>
        <taxon>Strepsirrhini</taxon>
        <taxon>Lemuriformes</taxon>
        <taxon>Lemuridae</taxon>
        <taxon>Prolemur</taxon>
    </lineage>
</organism>
<keyword evidence="2" id="KW-1185">Reference proteome</keyword>
<dbReference type="Proteomes" id="UP000694414">
    <property type="component" value="Unplaced"/>
</dbReference>
<accession>A0A8C8ZRF0</accession>
<evidence type="ECO:0000313" key="1">
    <source>
        <dbReference type="Ensembl" id="ENSPSMP00000019118.1"/>
    </source>
</evidence>
<reference evidence="1" key="1">
    <citation type="submission" date="2025-08" db="UniProtKB">
        <authorList>
            <consortium name="Ensembl"/>
        </authorList>
    </citation>
    <scope>IDENTIFICATION</scope>
</reference>
<dbReference type="Ensembl" id="ENSPSMT00000022147.1">
    <property type="protein sequence ID" value="ENSPSMP00000019118.1"/>
    <property type="gene ID" value="ENSPSMG00000013488.1"/>
</dbReference>
<name>A0A8C8ZRF0_PROSS</name>
<proteinExistence type="predicted"/>
<reference evidence="1" key="2">
    <citation type="submission" date="2025-09" db="UniProtKB">
        <authorList>
            <consortium name="Ensembl"/>
        </authorList>
    </citation>
    <scope>IDENTIFICATION</scope>
</reference>
<protein>
    <submittedName>
        <fullName evidence="1">Uncharacterized protein</fullName>
    </submittedName>
</protein>